<dbReference type="InterPro" id="IPR043129">
    <property type="entry name" value="ATPase_NBD"/>
</dbReference>
<evidence type="ECO:0000313" key="2">
    <source>
        <dbReference type="Proteomes" id="UP001150062"/>
    </source>
</evidence>
<dbReference type="Proteomes" id="UP001150062">
    <property type="component" value="Unassembled WGS sequence"/>
</dbReference>
<proteinExistence type="predicted"/>
<keyword evidence="2" id="KW-1185">Reference proteome</keyword>
<reference evidence="1" key="1">
    <citation type="submission" date="2022-08" db="EMBL/GenBank/DDBJ databases">
        <title>Novel sulfate-reducing endosymbionts in the free-living metamonad Anaeramoeba.</title>
        <authorList>
            <person name="Jerlstrom-Hultqvist J."/>
            <person name="Cepicka I."/>
            <person name="Gallot-Lavallee L."/>
            <person name="Salas-Leiva D."/>
            <person name="Curtis B.A."/>
            <person name="Zahonova K."/>
            <person name="Pipaliya S."/>
            <person name="Dacks J."/>
            <person name="Roger A.J."/>
        </authorList>
    </citation>
    <scope>NUCLEOTIDE SEQUENCE</scope>
    <source>
        <strain evidence="1">Schooner1</strain>
    </source>
</reference>
<dbReference type="SUPFAM" id="SSF53067">
    <property type="entry name" value="Actin-like ATPase domain"/>
    <property type="match status" value="2"/>
</dbReference>
<keyword evidence="1" id="KW-0418">Kinase</keyword>
<organism evidence="1 2">
    <name type="scientific">Anaeramoeba flamelloides</name>
    <dbReference type="NCBI Taxonomy" id="1746091"/>
    <lineage>
        <taxon>Eukaryota</taxon>
        <taxon>Metamonada</taxon>
        <taxon>Anaeramoebidae</taxon>
        <taxon>Anaeramoeba</taxon>
    </lineage>
</organism>
<dbReference type="EMBL" id="JAOAOG010000114">
    <property type="protein sequence ID" value="KAJ6248349.1"/>
    <property type="molecule type" value="Genomic_DNA"/>
</dbReference>
<sequence>MTYAPLLFQKKFKVSCSIDFGTSRTGAAWHTTHEGNINISHSNIKKIKLDSNDENFKTNTAILFRKAYGNKWEPIFFGKEAEKNYLKLRPKERNNYQFFKNFKMKLYKNDEKDPKIKSYSGVKWELTRVLSGLFQFVAQKFVDSYQESTNKTLNLNEHSVQWVLTVPAIWEDQSKEIMRKAFYKSGLIPSKNSDELIFCYKSEAATLDFFYSNKNIYDLNMKKVLVIDEGGGTIDMTMIRPKIENKKITEFEILMVPKGGDFGSTYIDKQFLKFFQSFLNLNDNQFSQFKNDCPKGLLKLMLAWENIKIGIQKEEMTRDDSHSIEMPKIVVKYLKKTFGIKDFEYLTDLFNQMNQNSGLSKIKWNDDVDEIELKGDRVQSFFTKPLQKFRAYLNNLKQKSDILKQTEIVFFTGGLSNSDYFRESIKNLLGRNTYQYMLSPYPDKSIVIGAVRYGIDPKIISIRKSSYTSQVGRF</sequence>
<comment type="caution">
    <text evidence="1">The sequence shown here is derived from an EMBL/GenBank/DDBJ whole genome shotgun (WGS) entry which is preliminary data.</text>
</comment>
<keyword evidence="1" id="KW-0808">Transferase</keyword>
<evidence type="ECO:0000313" key="1">
    <source>
        <dbReference type="EMBL" id="KAJ6248349.1"/>
    </source>
</evidence>
<name>A0ABQ8YUT1_9EUKA</name>
<gene>
    <name evidence="1" type="ORF">M0813_17684</name>
</gene>
<dbReference type="GO" id="GO:0016301">
    <property type="term" value="F:kinase activity"/>
    <property type="evidence" value="ECO:0007669"/>
    <property type="project" value="UniProtKB-KW"/>
</dbReference>
<accession>A0ABQ8YUT1</accession>
<dbReference type="Gene3D" id="3.30.420.40">
    <property type="match status" value="2"/>
</dbReference>
<dbReference type="PANTHER" id="PTHR14187">
    <property type="entry name" value="ALPHA KINASE/ELONGATION FACTOR 2 KINASE"/>
    <property type="match status" value="1"/>
</dbReference>
<dbReference type="Gene3D" id="3.90.640.10">
    <property type="entry name" value="Actin, Chain A, domain 4"/>
    <property type="match status" value="1"/>
</dbReference>
<protein>
    <submittedName>
        <fullName evidence="1">Alpha kinase/elongation factor 2 kinase</fullName>
    </submittedName>
</protein>
<dbReference type="PANTHER" id="PTHR14187:SF5">
    <property type="entry name" value="HEAT SHOCK 70 KDA PROTEIN 12A"/>
    <property type="match status" value="1"/>
</dbReference>